<feature type="chain" id="PRO_5041952265" evidence="2">
    <location>
        <begin position="38"/>
        <end position="128"/>
    </location>
</feature>
<accession>A0AAD7R9J0</accession>
<dbReference type="Proteomes" id="UP001221898">
    <property type="component" value="Unassembled WGS sequence"/>
</dbReference>
<evidence type="ECO:0000256" key="2">
    <source>
        <dbReference type="SAM" id="SignalP"/>
    </source>
</evidence>
<dbReference type="EMBL" id="JAINUG010000403">
    <property type="protein sequence ID" value="KAJ8372414.1"/>
    <property type="molecule type" value="Genomic_DNA"/>
</dbReference>
<reference evidence="3" key="1">
    <citation type="journal article" date="2023" name="Science">
        <title>Genome structures resolve the early diversification of teleost fishes.</title>
        <authorList>
            <person name="Parey E."/>
            <person name="Louis A."/>
            <person name="Montfort J."/>
            <person name="Bouchez O."/>
            <person name="Roques C."/>
            <person name="Iampietro C."/>
            <person name="Lluch J."/>
            <person name="Castinel A."/>
            <person name="Donnadieu C."/>
            <person name="Desvignes T."/>
            <person name="Floi Bucao C."/>
            <person name="Jouanno E."/>
            <person name="Wen M."/>
            <person name="Mejri S."/>
            <person name="Dirks R."/>
            <person name="Jansen H."/>
            <person name="Henkel C."/>
            <person name="Chen W.J."/>
            <person name="Zahm M."/>
            <person name="Cabau C."/>
            <person name="Klopp C."/>
            <person name="Thompson A.W."/>
            <person name="Robinson-Rechavi M."/>
            <person name="Braasch I."/>
            <person name="Lecointre G."/>
            <person name="Bobe J."/>
            <person name="Postlethwait J.H."/>
            <person name="Berthelot C."/>
            <person name="Roest Crollius H."/>
            <person name="Guiguen Y."/>
        </authorList>
    </citation>
    <scope>NUCLEOTIDE SEQUENCE</scope>
    <source>
        <strain evidence="3">NC1722</strain>
    </source>
</reference>
<comment type="caution">
    <text evidence="3">The sequence shown here is derived from an EMBL/GenBank/DDBJ whole genome shotgun (WGS) entry which is preliminary data.</text>
</comment>
<keyword evidence="2" id="KW-0732">Signal</keyword>
<dbReference type="AlphaFoldDB" id="A0AAD7R9J0"/>
<name>A0AAD7R9J0_9TELE</name>
<organism evidence="3 4">
    <name type="scientific">Aldrovandia affinis</name>
    <dbReference type="NCBI Taxonomy" id="143900"/>
    <lineage>
        <taxon>Eukaryota</taxon>
        <taxon>Metazoa</taxon>
        <taxon>Chordata</taxon>
        <taxon>Craniata</taxon>
        <taxon>Vertebrata</taxon>
        <taxon>Euteleostomi</taxon>
        <taxon>Actinopterygii</taxon>
        <taxon>Neopterygii</taxon>
        <taxon>Teleostei</taxon>
        <taxon>Notacanthiformes</taxon>
        <taxon>Halosauridae</taxon>
        <taxon>Aldrovandia</taxon>
    </lineage>
</organism>
<sequence>MTWRPPPPLRSRCPCQIDGIDLLLLLLLLLRDRKCPGGAMAVTHRGHTGSSKLSVGPHHTPAELQSLPTVPLWQWCPPATSPRAASDLSPPTATQAHAPMPTLLASVSRTNGRERSGVGAQGLLSVRF</sequence>
<proteinExistence type="predicted"/>
<evidence type="ECO:0000313" key="4">
    <source>
        <dbReference type="Proteomes" id="UP001221898"/>
    </source>
</evidence>
<feature type="region of interest" description="Disordered" evidence="1">
    <location>
        <begin position="80"/>
        <end position="100"/>
    </location>
</feature>
<protein>
    <submittedName>
        <fullName evidence="3">Uncharacterized protein</fullName>
    </submittedName>
</protein>
<feature type="signal peptide" evidence="2">
    <location>
        <begin position="1"/>
        <end position="37"/>
    </location>
</feature>
<evidence type="ECO:0000256" key="1">
    <source>
        <dbReference type="SAM" id="MobiDB-lite"/>
    </source>
</evidence>
<keyword evidence="4" id="KW-1185">Reference proteome</keyword>
<gene>
    <name evidence="3" type="ORF">AAFF_G00289890</name>
</gene>
<evidence type="ECO:0000313" key="3">
    <source>
        <dbReference type="EMBL" id="KAJ8372414.1"/>
    </source>
</evidence>